<dbReference type="PANTHER" id="PTHR46111:SF1">
    <property type="entry name" value="RIBOSOMAL RNA SMALL SUBUNIT METHYLTRANSFERASE I"/>
    <property type="match status" value="1"/>
</dbReference>
<evidence type="ECO:0000313" key="9">
    <source>
        <dbReference type="EMBL" id="GER02483.1"/>
    </source>
</evidence>
<feature type="domain" description="Tetrapyrrole methylase" evidence="7">
    <location>
        <begin position="26"/>
        <end position="225"/>
    </location>
</feature>
<dbReference type="GO" id="GO:0070677">
    <property type="term" value="F:rRNA (cytosine-2'-O-)-methyltransferase activity"/>
    <property type="evidence" value="ECO:0007669"/>
    <property type="project" value="UniProtKB-UniRule"/>
</dbReference>
<dbReference type="InterPro" id="IPR018063">
    <property type="entry name" value="SAM_MeTrfase_RsmI_CS"/>
</dbReference>
<dbReference type="FunFam" id="3.40.1010.10:FF:000007">
    <property type="entry name" value="Ribosomal RNA small subunit methyltransferase I"/>
    <property type="match status" value="1"/>
</dbReference>
<evidence type="ECO:0000259" key="7">
    <source>
        <dbReference type="Pfam" id="PF00590"/>
    </source>
</evidence>
<evidence type="ECO:0000256" key="1">
    <source>
        <dbReference type="ARBA" id="ARBA00022490"/>
    </source>
</evidence>
<evidence type="ECO:0000259" key="8">
    <source>
        <dbReference type="Pfam" id="PF23016"/>
    </source>
</evidence>
<protein>
    <recommendedName>
        <fullName evidence="6">Ribosomal RNA small subunit methyltransferase I</fullName>
        <ecNumber evidence="6">2.1.1.198</ecNumber>
    </recommendedName>
    <alternativeName>
        <fullName evidence="6">16S rRNA 2'-O-ribose C1402 methyltransferase</fullName>
    </alternativeName>
    <alternativeName>
        <fullName evidence="6">rRNA (cytidine-2'-O-)-methyltransferase RsmI</fullName>
    </alternativeName>
</protein>
<comment type="function">
    <text evidence="6">Catalyzes the 2'-O-methylation of the ribose of cytidine 1402 (C1402) in 16S rRNA.</text>
</comment>
<evidence type="ECO:0000256" key="2">
    <source>
        <dbReference type="ARBA" id="ARBA00022552"/>
    </source>
</evidence>
<dbReference type="Gene3D" id="3.30.950.10">
    <property type="entry name" value="Methyltransferase, Cobalt-precorrin-4 Transmethylase, Domain 2"/>
    <property type="match status" value="1"/>
</dbReference>
<dbReference type="Pfam" id="PF23016">
    <property type="entry name" value="RsmI_C"/>
    <property type="match status" value="1"/>
</dbReference>
<keyword evidence="2 6" id="KW-0698">rRNA processing</keyword>
<dbReference type="CDD" id="cd11648">
    <property type="entry name" value="RsmI"/>
    <property type="match status" value="1"/>
</dbReference>
<comment type="catalytic activity">
    <reaction evidence="6">
        <text>cytidine(1402) in 16S rRNA + S-adenosyl-L-methionine = 2'-O-methylcytidine(1402) in 16S rRNA + S-adenosyl-L-homocysteine + H(+)</text>
        <dbReference type="Rhea" id="RHEA:42924"/>
        <dbReference type="Rhea" id="RHEA-COMP:10285"/>
        <dbReference type="Rhea" id="RHEA-COMP:10286"/>
        <dbReference type="ChEBI" id="CHEBI:15378"/>
        <dbReference type="ChEBI" id="CHEBI:57856"/>
        <dbReference type="ChEBI" id="CHEBI:59789"/>
        <dbReference type="ChEBI" id="CHEBI:74495"/>
        <dbReference type="ChEBI" id="CHEBI:82748"/>
        <dbReference type="EC" id="2.1.1.198"/>
    </reaction>
</comment>
<dbReference type="EC" id="2.1.1.198" evidence="6"/>
<evidence type="ECO:0000256" key="4">
    <source>
        <dbReference type="ARBA" id="ARBA00022679"/>
    </source>
</evidence>
<comment type="similarity">
    <text evidence="6">Belongs to the methyltransferase superfamily. RsmI family.</text>
</comment>
<dbReference type="InterPro" id="IPR000878">
    <property type="entry name" value="4pyrrol_Mease"/>
</dbReference>
<dbReference type="EMBL" id="BKCN01000001">
    <property type="protein sequence ID" value="GER02483.1"/>
    <property type="molecule type" value="Genomic_DNA"/>
</dbReference>
<dbReference type="NCBIfam" id="TIGR00096">
    <property type="entry name" value="16S rRNA (cytidine(1402)-2'-O)-methyltransferase"/>
    <property type="match status" value="1"/>
</dbReference>
<keyword evidence="5 6" id="KW-0949">S-adenosyl-L-methionine</keyword>
<evidence type="ECO:0000256" key="5">
    <source>
        <dbReference type="ARBA" id="ARBA00022691"/>
    </source>
</evidence>
<dbReference type="Gene3D" id="3.40.1010.10">
    <property type="entry name" value="Cobalt-precorrin-4 Transmethylase, Domain 1"/>
    <property type="match status" value="1"/>
</dbReference>
<dbReference type="PIRSF" id="PIRSF005917">
    <property type="entry name" value="MTase_YraL"/>
    <property type="match status" value="1"/>
</dbReference>
<keyword evidence="10" id="KW-1185">Reference proteome</keyword>
<comment type="caution">
    <text evidence="9">The sequence shown here is derived from an EMBL/GenBank/DDBJ whole genome shotgun (WGS) entry which is preliminary data.</text>
</comment>
<keyword evidence="3 6" id="KW-0489">Methyltransferase</keyword>
<dbReference type="InterPro" id="IPR035996">
    <property type="entry name" value="4pyrrol_Methylase_sf"/>
</dbReference>
<evidence type="ECO:0000256" key="3">
    <source>
        <dbReference type="ARBA" id="ARBA00022603"/>
    </source>
</evidence>
<gene>
    <name evidence="6 9" type="primary">rsmI</name>
    <name evidence="9" type="ORF">JCM17846_01650</name>
</gene>
<reference evidence="9 10" key="1">
    <citation type="submission" date="2019-09" db="EMBL/GenBank/DDBJ databases">
        <title>NBRP : Genome information of microbial organism related human and environment.</title>
        <authorList>
            <person name="Hattori M."/>
            <person name="Oshima K."/>
            <person name="Inaba H."/>
            <person name="Suda W."/>
            <person name="Sakamoto M."/>
            <person name="Iino T."/>
            <person name="Kitahara M."/>
            <person name="Oshida Y."/>
            <person name="Iida T."/>
            <person name="Kudo T."/>
            <person name="Itoh T."/>
            <person name="Ohkuma M."/>
        </authorList>
    </citation>
    <scope>NUCLEOTIDE SEQUENCE [LARGE SCALE GENOMIC DNA]</scope>
    <source>
        <strain evidence="9 10">Q-1</strain>
    </source>
</reference>
<feature type="domain" description="RsmI HTH" evidence="8">
    <location>
        <begin position="254"/>
        <end position="296"/>
    </location>
</feature>
<name>A0A5A7N2I6_9PROT</name>
<dbReference type="InterPro" id="IPR014777">
    <property type="entry name" value="4pyrrole_Mease_sub1"/>
</dbReference>
<dbReference type="HAMAP" id="MF_01877">
    <property type="entry name" value="16SrRNA_methyltr_I"/>
    <property type="match status" value="1"/>
</dbReference>
<dbReference type="Pfam" id="PF00590">
    <property type="entry name" value="TP_methylase"/>
    <property type="match status" value="1"/>
</dbReference>
<proteinExistence type="inferred from homology"/>
<dbReference type="PROSITE" id="PS01296">
    <property type="entry name" value="RSMI"/>
    <property type="match status" value="1"/>
</dbReference>
<dbReference type="InterPro" id="IPR053910">
    <property type="entry name" value="RsmI_HTH"/>
</dbReference>
<evidence type="ECO:0000313" key="10">
    <source>
        <dbReference type="Proteomes" id="UP000324996"/>
    </source>
</evidence>
<dbReference type="AlphaFoldDB" id="A0A5A7N2I6"/>
<dbReference type="FunFam" id="3.30.950.10:FF:000002">
    <property type="entry name" value="Ribosomal RNA small subunit methyltransferase I"/>
    <property type="match status" value="1"/>
</dbReference>
<accession>A0A5A7N2I6</accession>
<keyword evidence="4 6" id="KW-0808">Transferase</keyword>
<keyword evidence="1 6" id="KW-0963">Cytoplasm</keyword>
<comment type="subcellular location">
    <subcellularLocation>
        <location evidence="6">Cytoplasm</location>
    </subcellularLocation>
</comment>
<dbReference type="InterPro" id="IPR014776">
    <property type="entry name" value="4pyrrole_Mease_sub2"/>
</dbReference>
<dbReference type="SUPFAM" id="SSF53790">
    <property type="entry name" value="Tetrapyrrole methylase"/>
    <property type="match status" value="1"/>
</dbReference>
<organism evidence="9 10">
    <name type="scientific">Iodidimonas nitroreducens</name>
    <dbReference type="NCBI Taxonomy" id="1236968"/>
    <lineage>
        <taxon>Bacteria</taxon>
        <taxon>Pseudomonadati</taxon>
        <taxon>Pseudomonadota</taxon>
        <taxon>Alphaproteobacteria</taxon>
        <taxon>Iodidimonadales</taxon>
        <taxon>Iodidimonadaceae</taxon>
        <taxon>Iodidimonas</taxon>
    </lineage>
</organism>
<dbReference type="PANTHER" id="PTHR46111">
    <property type="entry name" value="RIBOSOMAL RNA SMALL SUBUNIT METHYLTRANSFERASE I"/>
    <property type="match status" value="1"/>
</dbReference>
<evidence type="ECO:0000256" key="6">
    <source>
        <dbReference type="HAMAP-Rule" id="MF_01877"/>
    </source>
</evidence>
<dbReference type="InterPro" id="IPR008189">
    <property type="entry name" value="rRNA_ssu_MeTfrase_I"/>
</dbReference>
<sequence>MAQADFDDEASLGPRSAVGSIPSAGLYIVATPIGNLGDISHRALAILAAADLIACEDTRVSLKLLNHYGLKRPLISYHDHNAKTSGAKILDALAAGKRVALISDAGTPLISDPGYRLVADARAAGHKVIPIPGACAFITALSACGLPTDKLLFLGFSPPKSSARKKFVEPYRSVDATMVLYESPSRLPAALADFAEILGAGREAAICREMTKSYEEIRRGSLLDLAASTAAQEHRIKGEIVLAIAPPEGERPKSDQIDDLIKKALQDLSVREAAAAIAWMTGEKRRTIYQRALALQGQISDDPQ</sequence>
<dbReference type="RefSeq" id="WP_042088198.1">
    <property type="nucleotide sequence ID" value="NZ_BKCN01000001.1"/>
</dbReference>
<dbReference type="GO" id="GO:0005737">
    <property type="term" value="C:cytoplasm"/>
    <property type="evidence" value="ECO:0007669"/>
    <property type="project" value="UniProtKB-SubCell"/>
</dbReference>
<dbReference type="Proteomes" id="UP000324996">
    <property type="component" value="Unassembled WGS sequence"/>
</dbReference>